<proteinExistence type="inferred from homology"/>
<dbReference type="Pfam" id="PF00664">
    <property type="entry name" value="ABC_membrane"/>
    <property type="match status" value="2"/>
</dbReference>
<feature type="transmembrane region" description="Helical" evidence="11">
    <location>
        <begin position="322"/>
        <end position="351"/>
    </location>
</feature>
<dbReference type="InParanoid" id="A0A7M7NLH3"/>
<dbReference type="FunFam" id="3.40.50.300:FF:000605">
    <property type="entry name" value="multidrug resistance-associated protein 5 isoform X1"/>
    <property type="match status" value="1"/>
</dbReference>
<dbReference type="GeneID" id="584425"/>
<dbReference type="GO" id="GO:0016020">
    <property type="term" value="C:membrane"/>
    <property type="evidence" value="ECO:0000318"/>
    <property type="project" value="GO_Central"/>
</dbReference>
<dbReference type="GO" id="GO:0016887">
    <property type="term" value="F:ATP hydrolysis activity"/>
    <property type="evidence" value="ECO:0007669"/>
    <property type="project" value="InterPro"/>
</dbReference>
<dbReference type="SUPFAM" id="SSF90123">
    <property type="entry name" value="ABC transporter transmembrane region"/>
    <property type="match status" value="2"/>
</dbReference>
<keyword evidence="7" id="KW-0067">ATP-binding</keyword>
<keyword evidence="8 11" id="KW-1133">Transmembrane helix</keyword>
<dbReference type="InterPro" id="IPR003593">
    <property type="entry name" value="AAA+_ATPase"/>
</dbReference>
<comment type="subcellular location">
    <subcellularLocation>
        <location evidence="1">Endomembrane system</location>
        <topology evidence="1">Multi-pass membrane protein</topology>
    </subcellularLocation>
</comment>
<feature type="transmembrane region" description="Helical" evidence="11">
    <location>
        <begin position="198"/>
        <end position="221"/>
    </location>
</feature>
<evidence type="ECO:0000256" key="8">
    <source>
        <dbReference type="ARBA" id="ARBA00022989"/>
    </source>
</evidence>
<evidence type="ECO:0000256" key="4">
    <source>
        <dbReference type="ARBA" id="ARBA00022692"/>
    </source>
</evidence>
<reference evidence="15" key="1">
    <citation type="submission" date="2015-02" db="EMBL/GenBank/DDBJ databases">
        <title>Genome sequencing for Strongylocentrotus purpuratus.</title>
        <authorList>
            <person name="Murali S."/>
            <person name="Liu Y."/>
            <person name="Vee V."/>
            <person name="English A."/>
            <person name="Wang M."/>
            <person name="Skinner E."/>
            <person name="Han Y."/>
            <person name="Muzny D.M."/>
            <person name="Worley K.C."/>
            <person name="Gibbs R.A."/>
        </authorList>
    </citation>
    <scope>NUCLEOTIDE SEQUENCE</scope>
</reference>
<evidence type="ECO:0000256" key="2">
    <source>
        <dbReference type="ARBA" id="ARBA00009726"/>
    </source>
</evidence>
<keyword evidence="3" id="KW-0813">Transport</keyword>
<evidence type="ECO:0000313" key="14">
    <source>
        <dbReference type="EnsemblMetazoa" id="XP_030838277"/>
    </source>
</evidence>
<evidence type="ECO:0008006" key="16">
    <source>
        <dbReference type="Google" id="ProtNLM"/>
    </source>
</evidence>
<feature type="domain" description="ABC transmembrane type-1" evidence="13">
    <location>
        <begin position="874"/>
        <end position="1185"/>
    </location>
</feature>
<accession>A0A7M7NLH3</accession>
<feature type="region of interest" description="Disordered" evidence="10">
    <location>
        <begin position="519"/>
        <end position="559"/>
    </location>
</feature>
<keyword evidence="4 11" id="KW-0812">Transmembrane</keyword>
<feature type="domain" description="ABC transporter" evidence="12">
    <location>
        <begin position="1223"/>
        <end position="1457"/>
    </location>
</feature>
<evidence type="ECO:0000259" key="12">
    <source>
        <dbReference type="PROSITE" id="PS50893"/>
    </source>
</evidence>
<sequence>MADKPVPEDKSEEAEVNGNLSGDQLAIYSGEVSPHRPVSESENEEDLNGPGSRRYSYGEALDNHDLDTMYGDSAPDDVKKRREMTRDGRRASAKLQRLDSMKVLLPYRRGGRRRGASPIDSSGLFSSILLTWMTPLFRKSFNGYSLKESDLVHLRSHKETSQTAALRLEELWADELMEKGPEEASLGRVMMRHLRTRLIAAGFVIFFALGTNFLLNPYLFFCLLTHLNQPEPVVWYALCLALGMTLSYLVRAFGVHFGWYLSVRTAGRLRSAVLMLIYTKISRLRSTAELSVGEIVNIVVNDCTRIFEACHMSAMFVSVPPLTVLLFIGCLVLMGASALIGILTILAFYFIQIGIAKLTARYRQEGVVMTDKRVRLMNELLTCVKLIKMYAWEAPFTRTIAGIRKSEGRVLKLSGYLQALSFSISFLVAPAATLATIVSHTLIGHSISAAQAFTLMCLFTGLTVCLYMIPSALKPIVESRIGIQRIKAVLLLRESDDHVEPPDDHDIAIKMTDTTLSWVDPESLPNATSSENGGHAERQYGPDGNSANTSGSSDYGPRLERDDVRQVDRLLWDSDVNKSLPCALRNINLTVEKGKLIGICGSIGSGKSSLLSAILKQMYTINGKIERAGTIAYASQQAWIMNTTVKQNIVFNQPFDSKRYRKAVFACSLQPDFKIMTHGDRTEIGERGTNLSGGQKQRISLARVLYSNRDIYLLDDPLSAVDAHVGQHIFTHCIKDAMKGKTTIFVTHQLQYLKDCDHVLLMKDGQISESGTHDELLGLSGEYARLIQTYHPEEEEEEEEEKEREESRKDELSQTQPSQENDEKKDEKKAGSPVKDGKGTSAELIKEESMESGMVSMATYSSYVHYAGGWCKVIGTGLFIVLSNAFLVATNAWPAIWLRAADMQNVEYQVITNMNDTYTDYYTEAPYEETDESLDLDERLDFYVGFYVALFLAVLVMFVLSSKFYVILVLRAASNLHNALFTRVIESSMIFFDTTPLGRILNRFSKDMDEVDLDLPNCLLRMIYCLCFCVIGELGACVFLPWNILPFLLFMPACLFILRFFRCGFCDIKRLNNICRSRLVSHLSVSMQGHATIKAFCKSTYFIRRYEALLDSDTQLLQTVQMAIRWAAVRLDSLAALNAGVVTVIIILWRDHMSNSIMGFVLYIVSSLCIGTIQTTFIALTETESSFIAVERLLEYIQTLPPEEAKTEKKSPDVTGWPSEGRVQFKGVKMRYQPHLPLVLKDINLVFEPREKVGIVGRTGSGKSSLGIALFRLTQICEGSVLIDGMDIGKLSLQDLRNSLSIIPQDPVLFIGTIRYNIDPFNEHPDHELWEALEKTHIKQTITNLDGKLGAPVLENGENFSVGERQLICMARALLRKSKVLLLDEATAAIDTHTDSLIQQTIRDAFQDCTMLIIAHRLNTVLDCDKILVMDQGQVGEFDSPSNLLANPNSKLSAMLEAAGDKTTPGQSSP</sequence>
<dbReference type="PROSITE" id="PS50893">
    <property type="entry name" value="ABC_TRANSPORTER_2"/>
    <property type="match status" value="2"/>
</dbReference>
<dbReference type="Pfam" id="PF00005">
    <property type="entry name" value="ABC_tran"/>
    <property type="match status" value="2"/>
</dbReference>
<dbReference type="RefSeq" id="XP_030838277.1">
    <property type="nucleotide sequence ID" value="XM_030982417.1"/>
</dbReference>
<feature type="compositionally biased region" description="Basic and acidic residues" evidence="10">
    <location>
        <begin position="76"/>
        <end position="90"/>
    </location>
</feature>
<name>A0A7M7NLH3_STRPU</name>
<comment type="similarity">
    <text evidence="2">Belongs to the ABC transporter superfamily. ABCC family. Conjugate transporter (TC 3.A.1.208) subfamily.</text>
</comment>
<dbReference type="EnsemblMetazoa" id="XM_030982417">
    <property type="protein sequence ID" value="XP_030838277"/>
    <property type="gene ID" value="LOC584425"/>
</dbReference>
<feature type="domain" description="ABC transmembrane type-1" evidence="13">
    <location>
        <begin position="198"/>
        <end position="478"/>
    </location>
</feature>
<keyword evidence="9 11" id="KW-0472">Membrane</keyword>
<feature type="transmembrane region" description="Helical" evidence="11">
    <location>
        <begin position="449"/>
        <end position="469"/>
    </location>
</feature>
<dbReference type="OrthoDB" id="6500128at2759"/>
<dbReference type="Gene3D" id="1.20.1560.10">
    <property type="entry name" value="ABC transporter type 1, transmembrane domain"/>
    <property type="match status" value="2"/>
</dbReference>
<evidence type="ECO:0000256" key="7">
    <source>
        <dbReference type="ARBA" id="ARBA00022840"/>
    </source>
</evidence>
<feature type="domain" description="ABC transporter" evidence="12">
    <location>
        <begin position="559"/>
        <end position="789"/>
    </location>
</feature>
<dbReference type="InterPro" id="IPR027417">
    <property type="entry name" value="P-loop_NTPase"/>
</dbReference>
<evidence type="ECO:0000256" key="5">
    <source>
        <dbReference type="ARBA" id="ARBA00022737"/>
    </source>
</evidence>
<dbReference type="CDD" id="cd18592">
    <property type="entry name" value="ABC_6TM_MRP5_8_9_D1"/>
    <property type="match status" value="1"/>
</dbReference>
<dbReference type="GO" id="GO:0140359">
    <property type="term" value="F:ABC-type transporter activity"/>
    <property type="evidence" value="ECO:0000318"/>
    <property type="project" value="GO_Central"/>
</dbReference>
<dbReference type="PANTHER" id="PTHR24223">
    <property type="entry name" value="ATP-BINDING CASSETTE SUB-FAMILY C"/>
    <property type="match status" value="1"/>
</dbReference>
<feature type="compositionally biased region" description="Basic and acidic residues" evidence="10">
    <location>
        <begin position="821"/>
        <end position="844"/>
    </location>
</feature>
<reference evidence="14" key="2">
    <citation type="submission" date="2021-01" db="UniProtKB">
        <authorList>
            <consortium name="EnsemblMetazoa"/>
        </authorList>
    </citation>
    <scope>IDENTIFICATION</scope>
</reference>
<dbReference type="SMART" id="SM00382">
    <property type="entry name" value="AAA"/>
    <property type="match status" value="2"/>
</dbReference>
<keyword evidence="15" id="KW-1185">Reference proteome</keyword>
<dbReference type="CDD" id="cd03244">
    <property type="entry name" value="ABCC_MRP_domain2"/>
    <property type="match status" value="1"/>
</dbReference>
<feature type="transmembrane region" description="Helical" evidence="11">
    <location>
        <begin position="1131"/>
        <end position="1149"/>
    </location>
</feature>
<evidence type="ECO:0000256" key="3">
    <source>
        <dbReference type="ARBA" id="ARBA00022448"/>
    </source>
</evidence>
<evidence type="ECO:0000256" key="11">
    <source>
        <dbReference type="SAM" id="Phobius"/>
    </source>
</evidence>
<dbReference type="InterPro" id="IPR036640">
    <property type="entry name" value="ABC1_TM_sf"/>
</dbReference>
<feature type="region of interest" description="Disordered" evidence="10">
    <location>
        <begin position="1"/>
        <end position="90"/>
    </location>
</feature>
<evidence type="ECO:0000259" key="13">
    <source>
        <dbReference type="PROSITE" id="PS50929"/>
    </source>
</evidence>
<evidence type="ECO:0000313" key="15">
    <source>
        <dbReference type="Proteomes" id="UP000007110"/>
    </source>
</evidence>
<dbReference type="PROSITE" id="PS00211">
    <property type="entry name" value="ABC_TRANSPORTER_1"/>
    <property type="match status" value="2"/>
</dbReference>
<feature type="transmembrane region" description="Helical" evidence="11">
    <location>
        <begin position="942"/>
        <end position="960"/>
    </location>
</feature>
<evidence type="ECO:0000256" key="9">
    <source>
        <dbReference type="ARBA" id="ARBA00023136"/>
    </source>
</evidence>
<keyword evidence="5" id="KW-0677">Repeat</keyword>
<feature type="transmembrane region" description="Helical" evidence="11">
    <location>
        <begin position="1161"/>
        <end position="1180"/>
    </location>
</feature>
<keyword evidence="6" id="KW-0547">Nucleotide-binding</keyword>
<dbReference type="GO" id="GO:0012505">
    <property type="term" value="C:endomembrane system"/>
    <property type="evidence" value="ECO:0007669"/>
    <property type="project" value="UniProtKB-SubCell"/>
</dbReference>
<feature type="region of interest" description="Disordered" evidence="10">
    <location>
        <begin position="791"/>
        <end position="844"/>
    </location>
</feature>
<dbReference type="PROSITE" id="PS50929">
    <property type="entry name" value="ABC_TM1F"/>
    <property type="match status" value="2"/>
</dbReference>
<dbReference type="InterPro" id="IPR003439">
    <property type="entry name" value="ABC_transporter-like_ATP-bd"/>
</dbReference>
<dbReference type="KEGG" id="spu:584425"/>
<dbReference type="SUPFAM" id="SSF52540">
    <property type="entry name" value="P-loop containing nucleoside triphosphate hydrolases"/>
    <property type="match status" value="2"/>
</dbReference>
<evidence type="ECO:0000256" key="10">
    <source>
        <dbReference type="SAM" id="MobiDB-lite"/>
    </source>
</evidence>
<dbReference type="PANTHER" id="PTHR24223:SF447">
    <property type="entry name" value="MULTIDRUG RESISTANCE-ASSOCIATED PROTEIN 5"/>
    <property type="match status" value="1"/>
</dbReference>
<dbReference type="GO" id="GO:0055085">
    <property type="term" value="P:transmembrane transport"/>
    <property type="evidence" value="ECO:0000318"/>
    <property type="project" value="GO_Central"/>
</dbReference>
<evidence type="ECO:0000256" key="1">
    <source>
        <dbReference type="ARBA" id="ARBA00004127"/>
    </source>
</evidence>
<feature type="transmembrane region" description="Helical" evidence="11">
    <location>
        <begin position="233"/>
        <end position="250"/>
    </location>
</feature>
<evidence type="ECO:0000256" key="6">
    <source>
        <dbReference type="ARBA" id="ARBA00022741"/>
    </source>
</evidence>
<dbReference type="CDD" id="cd03250">
    <property type="entry name" value="ABCC_MRP_domain1"/>
    <property type="match status" value="1"/>
</dbReference>
<dbReference type="FunFam" id="3.40.50.300:FF:000074">
    <property type="entry name" value="Multidrug resistance-associated protein 5 isoform 1"/>
    <property type="match status" value="1"/>
</dbReference>
<dbReference type="InterPro" id="IPR050173">
    <property type="entry name" value="ABC_transporter_C-like"/>
</dbReference>
<dbReference type="InterPro" id="IPR017871">
    <property type="entry name" value="ABC_transporter-like_CS"/>
</dbReference>
<dbReference type="OMA" id="CHIRPKE"/>
<dbReference type="Gene3D" id="3.40.50.300">
    <property type="entry name" value="P-loop containing nucleotide triphosphate hydrolases"/>
    <property type="match status" value="2"/>
</dbReference>
<dbReference type="Proteomes" id="UP000007110">
    <property type="component" value="Unassembled WGS sequence"/>
</dbReference>
<feature type="transmembrane region" description="Helical" evidence="11">
    <location>
        <begin position="1048"/>
        <end position="1068"/>
    </location>
</feature>
<dbReference type="GO" id="GO:0005524">
    <property type="term" value="F:ATP binding"/>
    <property type="evidence" value="ECO:0007669"/>
    <property type="project" value="UniProtKB-KW"/>
</dbReference>
<organism evidence="14 15">
    <name type="scientific">Strongylocentrotus purpuratus</name>
    <name type="common">Purple sea urchin</name>
    <dbReference type="NCBI Taxonomy" id="7668"/>
    <lineage>
        <taxon>Eukaryota</taxon>
        <taxon>Metazoa</taxon>
        <taxon>Echinodermata</taxon>
        <taxon>Eleutherozoa</taxon>
        <taxon>Echinozoa</taxon>
        <taxon>Echinoidea</taxon>
        <taxon>Euechinoidea</taxon>
        <taxon>Echinacea</taxon>
        <taxon>Camarodonta</taxon>
        <taxon>Echinidea</taxon>
        <taxon>Strongylocentrotidae</taxon>
        <taxon>Strongylocentrotus</taxon>
    </lineage>
</organism>
<feature type="transmembrane region" description="Helical" evidence="11">
    <location>
        <begin position="1022"/>
        <end position="1042"/>
    </location>
</feature>
<dbReference type="FunFam" id="1.20.1560.10:FF:000604">
    <property type="entry name" value="Uncharacterized protein"/>
    <property type="match status" value="1"/>
</dbReference>
<protein>
    <recommendedName>
        <fullName evidence="16">Multidrug resistance-associated protein 5-like</fullName>
    </recommendedName>
</protein>
<dbReference type="InterPro" id="IPR011527">
    <property type="entry name" value="ABC1_TM_dom"/>
</dbReference>
<feature type="compositionally biased region" description="Acidic residues" evidence="10">
    <location>
        <begin position="793"/>
        <end position="803"/>
    </location>
</feature>
<feature type="transmembrane region" description="Helical" evidence="11">
    <location>
        <begin position="419"/>
        <end position="443"/>
    </location>
</feature>